<gene>
    <name evidence="2" type="ORF">G8O29_02570</name>
</gene>
<evidence type="ECO:0000313" key="2">
    <source>
        <dbReference type="EMBL" id="NHB75623.1"/>
    </source>
</evidence>
<protein>
    <recommendedName>
        <fullName evidence="1">Flagellar protein FlgJ N-terminal domain-containing protein</fullName>
    </recommendedName>
</protein>
<evidence type="ECO:0000313" key="3">
    <source>
        <dbReference type="Proteomes" id="UP001515660"/>
    </source>
</evidence>
<proteinExistence type="predicted"/>
<comment type="caution">
    <text evidence="2">The sequence shown here is derived from an EMBL/GenBank/DDBJ whole genome shotgun (WGS) entry which is preliminary data.</text>
</comment>
<name>A0ABX0G333_9RHOB</name>
<keyword evidence="3" id="KW-1185">Reference proteome</keyword>
<reference evidence="2 3" key="1">
    <citation type="journal article" date="2022" name="Microorganisms">
        <title>Genome Sequence and Characterization of a Xanthorhodopsin-Containing, Aerobic Anoxygenic Phototrophic Rhodobacter Species, Isolated from Mesophilic Conditions at Yellowstone National Park.</title>
        <authorList>
            <person name="Kyndt J.A."/>
            <person name="Robertson S."/>
            <person name="Shoffstall I.B."/>
            <person name="Ramaley R.F."/>
            <person name="Meyer T.E."/>
        </authorList>
    </citation>
    <scope>NUCLEOTIDE SEQUENCE [LARGE SCALE GENOMIC DNA]</scope>
    <source>
        <strain evidence="2 3">M37P</strain>
    </source>
</reference>
<dbReference type="EMBL" id="JAANHS010000002">
    <property type="protein sequence ID" value="NHB75623.1"/>
    <property type="molecule type" value="Genomic_DNA"/>
</dbReference>
<evidence type="ECO:0000259" key="1">
    <source>
        <dbReference type="Pfam" id="PF10135"/>
    </source>
</evidence>
<dbReference type="Proteomes" id="UP001515660">
    <property type="component" value="Unassembled WGS sequence"/>
</dbReference>
<feature type="domain" description="Flagellar protein FlgJ N-terminal" evidence="1">
    <location>
        <begin position="41"/>
        <end position="80"/>
    </location>
</feature>
<dbReference type="InterPro" id="IPR019301">
    <property type="entry name" value="Flagellar_prot_FlgJ_N"/>
</dbReference>
<organism evidence="2 3">
    <name type="scientific">Rhodobacter calidifons</name>
    <dbReference type="NCBI Taxonomy" id="2715277"/>
    <lineage>
        <taxon>Bacteria</taxon>
        <taxon>Pseudomonadati</taxon>
        <taxon>Pseudomonadota</taxon>
        <taxon>Alphaproteobacteria</taxon>
        <taxon>Rhodobacterales</taxon>
        <taxon>Rhodobacter group</taxon>
        <taxon>Rhodobacter</taxon>
    </lineage>
</organism>
<accession>A0ABX0G333</accession>
<dbReference type="Pfam" id="PF10135">
    <property type="entry name" value="Rod-binding"/>
    <property type="match status" value="1"/>
</dbReference>
<dbReference type="RefSeq" id="WP_166401667.1">
    <property type="nucleotide sequence ID" value="NZ_JAANHS010000002.1"/>
</dbReference>
<sequence length="90" mass="9446">MDVSSVKIPAPARIDLLMTKARELEATFLSEMLGHSGLGAMEGAFGGGAGETQFASFLRQEQARLIVQSGGIGLAEMIFKAMTEAENGQA</sequence>